<protein>
    <submittedName>
        <fullName evidence="2">Uncharacterized protein</fullName>
    </submittedName>
</protein>
<accession>A0AAE9EP36</accession>
<evidence type="ECO:0000313" key="3">
    <source>
        <dbReference type="Proteomes" id="UP000829354"/>
    </source>
</evidence>
<sequence>MASKSTHESIVSSTITPTTDPSTVAPTTVSAEILLKNTGWTQAETDVVVKYLTSQNEVAMRTLSMKSRTSSILFNSLGCGLSVLFDFSRHASEKEDSKKGWRVQRNRQSSFPNVFD</sequence>
<feature type="region of interest" description="Disordered" evidence="1">
    <location>
        <begin position="92"/>
        <end position="116"/>
    </location>
</feature>
<dbReference type="Proteomes" id="UP000829354">
    <property type="component" value="Chromosome III"/>
</dbReference>
<gene>
    <name evidence="2" type="ORF">L5515_005359</name>
</gene>
<dbReference type="EMBL" id="CP092622">
    <property type="protein sequence ID" value="UMM25618.1"/>
    <property type="molecule type" value="Genomic_DNA"/>
</dbReference>
<feature type="compositionally biased region" description="Polar residues" evidence="1">
    <location>
        <begin position="106"/>
        <end position="116"/>
    </location>
</feature>
<evidence type="ECO:0000256" key="1">
    <source>
        <dbReference type="SAM" id="MobiDB-lite"/>
    </source>
</evidence>
<organism evidence="2 3">
    <name type="scientific">Caenorhabditis briggsae</name>
    <dbReference type="NCBI Taxonomy" id="6238"/>
    <lineage>
        <taxon>Eukaryota</taxon>
        <taxon>Metazoa</taxon>
        <taxon>Ecdysozoa</taxon>
        <taxon>Nematoda</taxon>
        <taxon>Chromadorea</taxon>
        <taxon>Rhabditida</taxon>
        <taxon>Rhabditina</taxon>
        <taxon>Rhabditomorpha</taxon>
        <taxon>Rhabditoidea</taxon>
        <taxon>Rhabditidae</taxon>
        <taxon>Peloderinae</taxon>
        <taxon>Caenorhabditis</taxon>
    </lineage>
</organism>
<keyword evidence="3" id="KW-1185">Reference proteome</keyword>
<name>A0AAE9EP36_CAEBR</name>
<feature type="region of interest" description="Disordered" evidence="1">
    <location>
        <begin position="1"/>
        <end position="24"/>
    </location>
</feature>
<evidence type="ECO:0000313" key="2">
    <source>
        <dbReference type="EMBL" id="UMM25618.1"/>
    </source>
</evidence>
<dbReference type="AlphaFoldDB" id="A0AAE9EP36"/>
<proteinExistence type="predicted"/>
<reference evidence="2 3" key="1">
    <citation type="submission" date="2022-04" db="EMBL/GenBank/DDBJ databases">
        <title>Chromosome-level reference genomes for two strains of Caenorhabditis briggsae: an improved platform for comparative genomics.</title>
        <authorList>
            <person name="Stevens L."/>
            <person name="Andersen E."/>
        </authorList>
    </citation>
    <scope>NUCLEOTIDE SEQUENCE [LARGE SCALE GENOMIC DNA]</scope>
    <source>
        <strain evidence="2">VX34</strain>
        <tissue evidence="2">Whole-organism</tissue>
    </source>
</reference>
<feature type="compositionally biased region" description="Low complexity" evidence="1">
    <location>
        <begin position="9"/>
        <end position="24"/>
    </location>
</feature>